<dbReference type="Gene3D" id="2.170.130.10">
    <property type="entry name" value="TonB-dependent receptor, plug domain"/>
    <property type="match status" value="1"/>
</dbReference>
<dbReference type="Proteomes" id="UP000262954">
    <property type="component" value="Unassembled WGS sequence"/>
</dbReference>
<dbReference type="Pfam" id="PF07715">
    <property type="entry name" value="Plug"/>
    <property type="match status" value="1"/>
</dbReference>
<keyword evidence="4 7" id="KW-0812">Transmembrane</keyword>
<feature type="signal peptide" evidence="8">
    <location>
        <begin position="1"/>
        <end position="36"/>
    </location>
</feature>
<dbReference type="Gene3D" id="2.60.40.1120">
    <property type="entry name" value="Carboxypeptidase-like, regulatory domain"/>
    <property type="match status" value="1"/>
</dbReference>
<dbReference type="PROSITE" id="PS52016">
    <property type="entry name" value="TONB_DEPENDENT_REC_3"/>
    <property type="match status" value="1"/>
</dbReference>
<feature type="chain" id="PRO_5016931608" evidence="8">
    <location>
        <begin position="37"/>
        <end position="1214"/>
    </location>
</feature>
<comment type="subcellular location">
    <subcellularLocation>
        <location evidence="1 7">Cell outer membrane</location>
        <topology evidence="1 7">Multi-pass membrane protein</topology>
    </subcellularLocation>
</comment>
<evidence type="ECO:0000256" key="6">
    <source>
        <dbReference type="ARBA" id="ARBA00023237"/>
    </source>
</evidence>
<evidence type="ECO:0000256" key="5">
    <source>
        <dbReference type="ARBA" id="ARBA00023136"/>
    </source>
</evidence>
<gene>
    <name evidence="10" type="ORF">DDY73_07650</name>
</gene>
<name>A0A354M2X8_9BACT</name>
<dbReference type="EMBL" id="DNWC01000096">
    <property type="protein sequence ID" value="HBJ08867.1"/>
    <property type="molecule type" value="Genomic_DNA"/>
</dbReference>
<dbReference type="InterPro" id="IPR012910">
    <property type="entry name" value="Plug_dom"/>
</dbReference>
<reference evidence="10 11" key="1">
    <citation type="journal article" date="2018" name="Nat. Biotechnol.">
        <title>A standardized bacterial taxonomy based on genome phylogeny substantially revises the tree of life.</title>
        <authorList>
            <person name="Parks D.H."/>
            <person name="Chuvochina M."/>
            <person name="Waite D.W."/>
            <person name="Rinke C."/>
            <person name="Skarshewski A."/>
            <person name="Chaumeil P.A."/>
            <person name="Hugenholtz P."/>
        </authorList>
    </citation>
    <scope>NUCLEOTIDE SEQUENCE [LARGE SCALE GENOMIC DNA]</scope>
    <source>
        <strain evidence="10">UBA11482</strain>
    </source>
</reference>
<evidence type="ECO:0000256" key="8">
    <source>
        <dbReference type="SAM" id="SignalP"/>
    </source>
</evidence>
<feature type="domain" description="Secretin/TonB short N-terminal" evidence="9">
    <location>
        <begin position="68"/>
        <end position="119"/>
    </location>
</feature>
<dbReference type="Gene3D" id="3.55.50.30">
    <property type="match status" value="1"/>
</dbReference>
<keyword evidence="6 7" id="KW-0998">Cell outer membrane</keyword>
<dbReference type="InterPro" id="IPR008969">
    <property type="entry name" value="CarboxyPept-like_regulatory"/>
</dbReference>
<protein>
    <submittedName>
        <fullName evidence="10">SusC/RagA family TonB-linked outer membrane protein</fullName>
    </submittedName>
</protein>
<dbReference type="InterPro" id="IPR011662">
    <property type="entry name" value="Secretin/TonB_short_N"/>
</dbReference>
<evidence type="ECO:0000256" key="7">
    <source>
        <dbReference type="PROSITE-ProRule" id="PRU01360"/>
    </source>
</evidence>
<dbReference type="GO" id="GO:0009279">
    <property type="term" value="C:cell outer membrane"/>
    <property type="evidence" value="ECO:0007669"/>
    <property type="project" value="UniProtKB-SubCell"/>
</dbReference>
<dbReference type="FunFam" id="2.60.40.1120:FF:000003">
    <property type="entry name" value="Outer membrane protein Omp121"/>
    <property type="match status" value="1"/>
</dbReference>
<dbReference type="SMART" id="SM00965">
    <property type="entry name" value="STN"/>
    <property type="match status" value="1"/>
</dbReference>
<evidence type="ECO:0000259" key="9">
    <source>
        <dbReference type="SMART" id="SM00965"/>
    </source>
</evidence>
<dbReference type="Pfam" id="PF07660">
    <property type="entry name" value="STN"/>
    <property type="match status" value="1"/>
</dbReference>
<dbReference type="InterPro" id="IPR037066">
    <property type="entry name" value="Plug_dom_sf"/>
</dbReference>
<sequence length="1214" mass="133615">MKKKKKCEYHTVTSCMFRKMKIGLFLSLFAFSQIQAENLYAQSGTISISVNNEPVEQVIEKIEKNSDYVFLYNDKSIDLSRRVSVKVNDGTIDAVLDEMFKGTGVKYTISNRQIILSRETVAHAGKMTGSASQPAVQDGKISVSGTIVDEKGVPVIGANIAQKGTTNGTISDFDGNFTIKVPKGSELLVSYVGYVPQTVKATGAVLKIILKEDAKVLGEVVVTAMGIQRKEETLTYATQTVGGNELTRAKEANLINSLQGKSAGLVITPNSGGAGGASKILLRGNASIMGNNSPLIVIDGVPMRNDVSGQMDMDTGGAAMIAGGSEEGSDALSQLNPDDIESITVLKGANSAALYGSAASNGVLMITTKKGREGALRIDVSSSSTFETPLVLPKLQNVYGSIIEGNVANGFSINGSSWGGKLSDMTADQLNPQNSVQRLMNRAYDVADFFQVGTNFNNTVALSGGTKNVQSYFSYGNTTANGIVPTNKYHRHNISFRENFSFFKDRLKINISGSYINQKNKNRPTGGIELSPLYNLYTAARNVDMNYYRKNYADYGATWMSNPYDIIVKVQDPNNPDKMISAIESGVTTELKDPQNGKQVWFMQDATKRNNPWWLLHRVTSEIVTNRVFGSVGADYKIIDGLNLQARVKYDYGEEQRENRQYATTMLPDAMNDRGRLIWKRTTGHDFYGDFMLSFNRDIKDFNLAINAGGSMMNSTSNYWKLTPSASAGGVYQVDNSCNQFILDNIFIKGGGSESDVTRGGLATDNWERAIFATAQLTYQDKATIEGSYREDWYRAFTQFKDMKPHFPYYSVGANAVLTNIFEMPRQFDELKVRASYSEVGNSIPNSLFLNSAKRNPATGAYIMSSTTEFKNPKPETTGSFEAGFDLSLFGRSFNIEATYYHAVMRNQFMYYNGGGGKTVYVNGGKVRNQGIELSASYILAPNNNFSWKTGINFSFNKNKILSTAKKADGNDLKYEVDMGNSSGLKVKFITGGSYGDLYGVDFMKDEEGKIIVNPKNGQPFKEEGQANKYLGNMNAKYNLGWHNTFNYKDFQFYFLIDGKIGGKVISFTEAYLDYYGVSERSAESRLNAERNNLLFTNKSGETSLGMLLPDGQMVAVEGYYTKTGGANPLGTNYVYNGTNFRLREISAGYTFRNLFGATKHLTVSVNARNLFFIYKDAPIDPETSLTTQNALGNVDIFSMPTTRSFGVSIKATF</sequence>
<dbReference type="InterPro" id="IPR023996">
    <property type="entry name" value="TonB-dep_OMP_SusC/RagA"/>
</dbReference>
<evidence type="ECO:0000256" key="1">
    <source>
        <dbReference type="ARBA" id="ARBA00004571"/>
    </source>
</evidence>
<organism evidence="10 11">
    <name type="scientific">Coprobacter fastidiosus</name>
    <dbReference type="NCBI Taxonomy" id="1099853"/>
    <lineage>
        <taxon>Bacteria</taxon>
        <taxon>Pseudomonadati</taxon>
        <taxon>Bacteroidota</taxon>
        <taxon>Bacteroidia</taxon>
        <taxon>Bacteroidales</taxon>
        <taxon>Barnesiellaceae</taxon>
        <taxon>Coprobacter</taxon>
    </lineage>
</organism>
<dbReference type="InterPro" id="IPR036942">
    <property type="entry name" value="Beta-barrel_TonB_sf"/>
</dbReference>
<dbReference type="Gene3D" id="2.40.170.20">
    <property type="entry name" value="TonB-dependent receptor, beta-barrel domain"/>
    <property type="match status" value="1"/>
</dbReference>
<dbReference type="NCBIfam" id="TIGR04057">
    <property type="entry name" value="SusC_RagA_signa"/>
    <property type="match status" value="1"/>
</dbReference>
<proteinExistence type="inferred from homology"/>
<dbReference type="Pfam" id="PF13715">
    <property type="entry name" value="CarbopepD_reg_2"/>
    <property type="match status" value="1"/>
</dbReference>
<comment type="similarity">
    <text evidence="7">Belongs to the TonB-dependent receptor family.</text>
</comment>
<keyword evidence="8" id="KW-0732">Signal</keyword>
<dbReference type="InterPro" id="IPR039426">
    <property type="entry name" value="TonB-dep_rcpt-like"/>
</dbReference>
<dbReference type="AlphaFoldDB" id="A0A354M2X8"/>
<dbReference type="NCBIfam" id="TIGR04056">
    <property type="entry name" value="OMP_RagA_SusC"/>
    <property type="match status" value="1"/>
</dbReference>
<keyword evidence="2 7" id="KW-0813">Transport</keyword>
<comment type="caution">
    <text evidence="10">The sequence shown here is derived from an EMBL/GenBank/DDBJ whole genome shotgun (WGS) entry which is preliminary data.</text>
</comment>
<evidence type="ECO:0000256" key="4">
    <source>
        <dbReference type="ARBA" id="ARBA00022692"/>
    </source>
</evidence>
<accession>A0A354M2X8</accession>
<evidence type="ECO:0000313" key="11">
    <source>
        <dbReference type="Proteomes" id="UP000262954"/>
    </source>
</evidence>
<evidence type="ECO:0000256" key="3">
    <source>
        <dbReference type="ARBA" id="ARBA00022452"/>
    </source>
</evidence>
<dbReference type="InterPro" id="IPR023997">
    <property type="entry name" value="TonB-dep_OMP_SusC/RagA_CS"/>
</dbReference>
<keyword evidence="5 7" id="KW-0472">Membrane</keyword>
<evidence type="ECO:0000256" key="2">
    <source>
        <dbReference type="ARBA" id="ARBA00022448"/>
    </source>
</evidence>
<dbReference type="SUPFAM" id="SSF56935">
    <property type="entry name" value="Porins"/>
    <property type="match status" value="1"/>
</dbReference>
<dbReference type="SUPFAM" id="SSF49464">
    <property type="entry name" value="Carboxypeptidase regulatory domain-like"/>
    <property type="match status" value="1"/>
</dbReference>
<evidence type="ECO:0000313" key="10">
    <source>
        <dbReference type="EMBL" id="HBJ08867.1"/>
    </source>
</evidence>
<keyword evidence="3 7" id="KW-1134">Transmembrane beta strand</keyword>